<accession>A0ABV4NXF6</accession>
<keyword evidence="3" id="KW-1185">Reference proteome</keyword>
<comment type="caution">
    <text evidence="2">The sequence shown here is derived from an EMBL/GenBank/DDBJ whole genome shotgun (WGS) entry which is preliminary data.</text>
</comment>
<reference evidence="2 3" key="1">
    <citation type="submission" date="2024-08" db="EMBL/GenBank/DDBJ databases">
        <authorList>
            <person name="Ishaq N."/>
        </authorList>
    </citation>
    <scope>NUCLEOTIDE SEQUENCE [LARGE SCALE GENOMIC DNA]</scope>
    <source>
        <strain evidence="2 3">DSM 18651</strain>
    </source>
</reference>
<evidence type="ECO:0000313" key="2">
    <source>
        <dbReference type="EMBL" id="MFA0810791.1"/>
    </source>
</evidence>
<evidence type="ECO:0000256" key="1">
    <source>
        <dbReference type="SAM" id="MobiDB-lite"/>
    </source>
</evidence>
<dbReference type="RefSeq" id="WP_371838363.1">
    <property type="nucleotide sequence ID" value="NZ_JBGMEK010000012.1"/>
</dbReference>
<dbReference type="Proteomes" id="UP001569428">
    <property type="component" value="Unassembled WGS sequence"/>
</dbReference>
<proteinExistence type="predicted"/>
<protein>
    <submittedName>
        <fullName evidence="2">Uncharacterized protein</fullName>
    </submittedName>
</protein>
<evidence type="ECO:0000313" key="3">
    <source>
        <dbReference type="Proteomes" id="UP001569428"/>
    </source>
</evidence>
<feature type="compositionally biased region" description="Basic residues" evidence="1">
    <location>
        <begin position="100"/>
        <end position="109"/>
    </location>
</feature>
<dbReference type="EMBL" id="JBGMEK010000012">
    <property type="protein sequence ID" value="MFA0810791.1"/>
    <property type="molecule type" value="Genomic_DNA"/>
</dbReference>
<sequence length="109" mass="11492">MKGFITPAVLLTVVAGYLGLEGARLLHSETAVAYAAGVIASQSQDGQVAQQNLFGNSDQSGEGADMHEGGEMMEFEGDIFADVPEHMPHDVEATKDGKSSKKSFGKYQG</sequence>
<gene>
    <name evidence="2" type="ORF">ACCI49_07635</name>
</gene>
<organism evidence="2 3">
    <name type="scientific">Microbulbifer epialgicus</name>
    <dbReference type="NCBI Taxonomy" id="393907"/>
    <lineage>
        <taxon>Bacteria</taxon>
        <taxon>Pseudomonadati</taxon>
        <taxon>Pseudomonadota</taxon>
        <taxon>Gammaproteobacteria</taxon>
        <taxon>Cellvibrionales</taxon>
        <taxon>Microbulbiferaceae</taxon>
        <taxon>Microbulbifer</taxon>
    </lineage>
</organism>
<feature type="region of interest" description="Disordered" evidence="1">
    <location>
        <begin position="85"/>
        <end position="109"/>
    </location>
</feature>
<feature type="compositionally biased region" description="Basic and acidic residues" evidence="1">
    <location>
        <begin position="85"/>
        <end position="99"/>
    </location>
</feature>
<name>A0ABV4NXF6_9GAMM</name>